<evidence type="ECO:0008006" key="3">
    <source>
        <dbReference type="Google" id="ProtNLM"/>
    </source>
</evidence>
<comment type="caution">
    <text evidence="1">The sequence shown here is derived from an EMBL/GenBank/DDBJ whole genome shotgun (WGS) entry which is preliminary data.</text>
</comment>
<dbReference type="Proteomes" id="UP000521227">
    <property type="component" value="Unassembled WGS sequence"/>
</dbReference>
<organism evidence="1 2">
    <name type="scientific">Afipia massiliensis</name>
    <dbReference type="NCBI Taxonomy" id="211460"/>
    <lineage>
        <taxon>Bacteria</taxon>
        <taxon>Pseudomonadati</taxon>
        <taxon>Pseudomonadota</taxon>
        <taxon>Alphaproteobacteria</taxon>
        <taxon>Hyphomicrobiales</taxon>
        <taxon>Nitrobacteraceae</taxon>
        <taxon>Afipia</taxon>
    </lineage>
</organism>
<sequence>MGDHLDRETSVSVALTDTGIKAKAKSRLVAAIDRFGGNLMELVNSPMERRISRQRAISAGEVKLVEAVTKFGIDKLKREPEFAEQVAEKFFEGVFIKQDNKNAVLFEALEDLRHDPPSDAEMEAGEAQLDEQFLGRLERFSEEATTDKLRQKWGRVLSAEVRKPGTFTLKVLRIVDEIDPETAILFERLCASRFINGLPRCLVGDLSFAEISRLTMSGLLLDPGLTGHLYQFHSAINSLGEDVWLISNKEYAISIPKGTAIPDGQTNKVIKLSDKLPAIPVYLLTDAGASIAEIFPSNTTLSFSRCAACLRDALPEAVVTLYQAGANGEFRPIG</sequence>
<dbReference type="EMBL" id="JACHIJ010000008">
    <property type="protein sequence ID" value="MBB5054622.1"/>
    <property type="molecule type" value="Genomic_DNA"/>
</dbReference>
<dbReference type="RefSeq" id="WP_184089188.1">
    <property type="nucleotide sequence ID" value="NZ_JACHIJ010000008.1"/>
</dbReference>
<gene>
    <name evidence="1" type="ORF">HNQ36_004629</name>
</gene>
<reference evidence="1 2" key="1">
    <citation type="submission" date="2020-08" db="EMBL/GenBank/DDBJ databases">
        <title>Genomic Encyclopedia of Type Strains, Phase IV (KMG-IV): sequencing the most valuable type-strain genomes for metagenomic binning, comparative biology and taxonomic classification.</title>
        <authorList>
            <person name="Goeker M."/>
        </authorList>
    </citation>
    <scope>NUCLEOTIDE SEQUENCE [LARGE SCALE GENOMIC DNA]</scope>
    <source>
        <strain evidence="1 2">DSM 17498</strain>
    </source>
</reference>
<accession>A0A840N6Y3</accession>
<name>A0A840N6Y3_9BRAD</name>
<proteinExistence type="predicted"/>
<dbReference type="Pfam" id="PF10987">
    <property type="entry name" value="DUF2806"/>
    <property type="match status" value="1"/>
</dbReference>
<dbReference type="AlphaFoldDB" id="A0A840N6Y3"/>
<evidence type="ECO:0000313" key="2">
    <source>
        <dbReference type="Proteomes" id="UP000521227"/>
    </source>
</evidence>
<dbReference type="InterPro" id="IPR021254">
    <property type="entry name" value="DUF2806"/>
</dbReference>
<protein>
    <recommendedName>
        <fullName evidence="3">DUF2806 domain-containing protein</fullName>
    </recommendedName>
</protein>
<evidence type="ECO:0000313" key="1">
    <source>
        <dbReference type="EMBL" id="MBB5054622.1"/>
    </source>
</evidence>